<keyword evidence="7" id="KW-0012">Acyltransferase</keyword>
<evidence type="ECO:0000256" key="4">
    <source>
        <dbReference type="ARBA" id="ARBA00022692"/>
    </source>
</evidence>
<dbReference type="Pfam" id="PF00795">
    <property type="entry name" value="CN_hydrolase"/>
    <property type="match status" value="1"/>
</dbReference>
<comment type="subcellular location">
    <subcellularLocation>
        <location evidence="1">Cell membrane</location>
        <topology evidence="1">Multi-pass membrane protein</topology>
    </subcellularLocation>
</comment>
<evidence type="ECO:0000256" key="8">
    <source>
        <dbReference type="SAM" id="MobiDB-lite"/>
    </source>
</evidence>
<reference evidence="12" key="1">
    <citation type="journal article" date="2019" name="Int. J. Syst. Evol. Microbiol.">
        <title>The Global Catalogue of Microorganisms (GCM) 10K type strain sequencing project: providing services to taxonomists for standard genome sequencing and annotation.</title>
        <authorList>
            <consortium name="The Broad Institute Genomics Platform"/>
            <consortium name="The Broad Institute Genome Sequencing Center for Infectious Disease"/>
            <person name="Wu L."/>
            <person name="Ma J."/>
        </authorList>
    </citation>
    <scope>NUCLEOTIDE SEQUENCE [LARGE SCALE GENOMIC DNA]</scope>
    <source>
        <strain evidence="12">JCM 13929</strain>
    </source>
</reference>
<keyword evidence="12" id="KW-1185">Reference proteome</keyword>
<name>A0ABP4TQV8_9ACTN</name>
<protein>
    <submittedName>
        <fullName evidence="11">Apolipoprotein N-acyltransferase</fullName>
    </submittedName>
</protein>
<evidence type="ECO:0000256" key="2">
    <source>
        <dbReference type="ARBA" id="ARBA00022475"/>
    </source>
</evidence>
<evidence type="ECO:0000256" key="7">
    <source>
        <dbReference type="ARBA" id="ARBA00023315"/>
    </source>
</evidence>
<accession>A0ABP4TQV8</accession>
<evidence type="ECO:0000313" key="12">
    <source>
        <dbReference type="Proteomes" id="UP001500064"/>
    </source>
</evidence>
<evidence type="ECO:0000313" key="11">
    <source>
        <dbReference type="EMBL" id="GAA1692090.1"/>
    </source>
</evidence>
<dbReference type="InterPro" id="IPR045378">
    <property type="entry name" value="LNT_N"/>
</dbReference>
<keyword evidence="3" id="KW-0808">Transferase</keyword>
<evidence type="ECO:0000256" key="1">
    <source>
        <dbReference type="ARBA" id="ARBA00004651"/>
    </source>
</evidence>
<feature type="transmembrane region" description="Helical" evidence="9">
    <location>
        <begin position="190"/>
        <end position="210"/>
    </location>
</feature>
<keyword evidence="6 9" id="KW-0472">Membrane</keyword>
<feature type="domain" description="CN hydrolase" evidence="10">
    <location>
        <begin position="229"/>
        <end position="449"/>
    </location>
</feature>
<feature type="transmembrane region" description="Helical" evidence="9">
    <location>
        <begin position="114"/>
        <end position="139"/>
    </location>
</feature>
<keyword evidence="5 9" id="KW-1133">Transmembrane helix</keyword>
<dbReference type="Gene3D" id="3.60.110.10">
    <property type="entry name" value="Carbon-nitrogen hydrolase"/>
    <property type="match status" value="1"/>
</dbReference>
<dbReference type="PANTHER" id="PTHR38686">
    <property type="entry name" value="APOLIPOPROTEIN N-ACYLTRANSFERASE"/>
    <property type="match status" value="1"/>
</dbReference>
<dbReference type="EMBL" id="BAAAMU010000183">
    <property type="protein sequence ID" value="GAA1692090.1"/>
    <property type="molecule type" value="Genomic_DNA"/>
</dbReference>
<feature type="transmembrane region" description="Helical" evidence="9">
    <location>
        <begin position="159"/>
        <end position="178"/>
    </location>
</feature>
<gene>
    <name evidence="11" type="ORF">GCM10009733_105270</name>
</gene>
<organism evidence="11 12">
    <name type="scientific">Nonomuraea maheshkhaliensis</name>
    <dbReference type="NCBI Taxonomy" id="419590"/>
    <lineage>
        <taxon>Bacteria</taxon>
        <taxon>Bacillati</taxon>
        <taxon>Actinomycetota</taxon>
        <taxon>Actinomycetes</taxon>
        <taxon>Streptosporangiales</taxon>
        <taxon>Streptosporangiaceae</taxon>
        <taxon>Nonomuraea</taxon>
    </lineage>
</organism>
<feature type="transmembrane region" description="Helical" evidence="9">
    <location>
        <begin position="80"/>
        <end position="102"/>
    </location>
</feature>
<evidence type="ECO:0000256" key="6">
    <source>
        <dbReference type="ARBA" id="ARBA00023136"/>
    </source>
</evidence>
<evidence type="ECO:0000256" key="9">
    <source>
        <dbReference type="SAM" id="Phobius"/>
    </source>
</evidence>
<dbReference type="InterPro" id="IPR003010">
    <property type="entry name" value="C-N_Hydrolase"/>
</dbReference>
<dbReference type="PANTHER" id="PTHR38686:SF1">
    <property type="entry name" value="APOLIPOPROTEIN N-ACYLTRANSFERASE"/>
    <property type="match status" value="1"/>
</dbReference>
<feature type="region of interest" description="Disordered" evidence="8">
    <location>
        <begin position="482"/>
        <end position="511"/>
    </location>
</feature>
<evidence type="ECO:0000256" key="5">
    <source>
        <dbReference type="ARBA" id="ARBA00022989"/>
    </source>
</evidence>
<dbReference type="Proteomes" id="UP001500064">
    <property type="component" value="Unassembled WGS sequence"/>
</dbReference>
<evidence type="ECO:0000259" key="10">
    <source>
        <dbReference type="PROSITE" id="PS50263"/>
    </source>
</evidence>
<dbReference type="SUPFAM" id="SSF56317">
    <property type="entry name" value="Carbon-nitrogen hydrolase"/>
    <property type="match status" value="1"/>
</dbReference>
<evidence type="ECO:0000256" key="3">
    <source>
        <dbReference type="ARBA" id="ARBA00022679"/>
    </source>
</evidence>
<dbReference type="Pfam" id="PF20154">
    <property type="entry name" value="LNT_N"/>
    <property type="match status" value="1"/>
</dbReference>
<keyword evidence="2" id="KW-1003">Cell membrane</keyword>
<sequence>MIRGKLAATYSLMALAASAGLFFLGTGFAPIPALTWLAPLPILWLASRVSGRAAYSVAFLAYLLGQAGQIEFFLRTPSVPLPIGMLIVAGSSLLFGLVPLLFRALVRRGRPTVAAFAGPALWVAVLHLFTLVNPSGIIWPLATNQAEVPVVVQLASVTGAWGVEFLVLFVPCAVAALLSPGADARARLRGGLAAVLVCGLALGFGAWRLAGADDGARQAGAGEDGSLRVAVLAATRYQWAPDAASAGGRDLVRSYADRIAALPGGVRTVVLPEGAFGTDETSLPTVVGPLAEAGRARGTDVVVGVVHQAPGLKYNYSVLLPADGTKPVYYAKWHFAPGAPFRKGTELAFSRDGLVGLANCMDLNFPDPSRSYGRAGARLLAVPAADEYGNGWQHSRMGLLRGVESGFSLAWSAQWGTPVISDPWGRVLASADTEGTREPFVTAVADVPAGPAGPTVYARFGDWFGWVCVAMTLAALLATRGKRPSARTGESRTTRGSGDGVSRAVPERSQA</sequence>
<proteinExistence type="predicted"/>
<keyword evidence="4 9" id="KW-0812">Transmembrane</keyword>
<dbReference type="PROSITE" id="PS50263">
    <property type="entry name" value="CN_HYDROLASE"/>
    <property type="match status" value="1"/>
</dbReference>
<dbReference type="RefSeq" id="WP_346114826.1">
    <property type="nucleotide sequence ID" value="NZ_BAAAMU010000183.1"/>
</dbReference>
<dbReference type="InterPro" id="IPR036526">
    <property type="entry name" value="C-N_Hydrolase_sf"/>
</dbReference>
<dbReference type="InterPro" id="IPR004563">
    <property type="entry name" value="Apolipo_AcylTrfase"/>
</dbReference>
<comment type="caution">
    <text evidence="11">The sequence shown here is derived from an EMBL/GenBank/DDBJ whole genome shotgun (WGS) entry which is preliminary data.</text>
</comment>